<reference evidence="1 2" key="1">
    <citation type="submission" date="2019-04" db="EMBL/GenBank/DDBJ databases">
        <title>Friends and foes A comparative genomics study of 23 Aspergillus species from section Flavi.</title>
        <authorList>
            <consortium name="DOE Joint Genome Institute"/>
            <person name="Kjaerbolling I."/>
            <person name="Vesth T."/>
            <person name="Frisvad J.C."/>
            <person name="Nybo J.L."/>
            <person name="Theobald S."/>
            <person name="Kildgaard S."/>
            <person name="Isbrandt T."/>
            <person name="Kuo A."/>
            <person name="Sato A."/>
            <person name="Lyhne E.K."/>
            <person name="Kogle M.E."/>
            <person name="Wiebenga A."/>
            <person name="Kun R.S."/>
            <person name="Lubbers R.J."/>
            <person name="Makela M.R."/>
            <person name="Barry K."/>
            <person name="Chovatia M."/>
            <person name="Clum A."/>
            <person name="Daum C."/>
            <person name="Haridas S."/>
            <person name="He G."/>
            <person name="LaButti K."/>
            <person name="Lipzen A."/>
            <person name="Mondo S."/>
            <person name="Riley R."/>
            <person name="Salamov A."/>
            <person name="Simmons B.A."/>
            <person name="Magnuson J.K."/>
            <person name="Henrissat B."/>
            <person name="Mortensen U.H."/>
            <person name="Larsen T.O."/>
            <person name="Devries R.P."/>
            <person name="Grigoriev I.V."/>
            <person name="Machida M."/>
            <person name="Baker S.E."/>
            <person name="Andersen M.R."/>
        </authorList>
    </citation>
    <scope>NUCLEOTIDE SEQUENCE [LARGE SCALE GENOMIC DNA]</scope>
    <source>
        <strain evidence="1 2">IBT 18842</strain>
    </source>
</reference>
<accession>A0A5N6TDR2</accession>
<evidence type="ECO:0000313" key="1">
    <source>
        <dbReference type="EMBL" id="KAE8144416.1"/>
    </source>
</evidence>
<dbReference type="AlphaFoldDB" id="A0A5N6TDR2"/>
<protein>
    <submittedName>
        <fullName evidence="1">Uncharacterized protein</fullName>
    </submittedName>
</protein>
<proteinExistence type="predicted"/>
<evidence type="ECO:0000313" key="2">
    <source>
        <dbReference type="Proteomes" id="UP000325780"/>
    </source>
</evidence>
<sequence length="72" mass="7819">MLNTTKLLARTWIDAKGSSMLITLFAFHAPQGIRCKTGDGSLRSGEITRRQATEPNRIGLLICIACGTSNLK</sequence>
<gene>
    <name evidence="1" type="ORF">BDV25DRAFT_95850</name>
</gene>
<dbReference type="EMBL" id="ML742532">
    <property type="protein sequence ID" value="KAE8144416.1"/>
    <property type="molecule type" value="Genomic_DNA"/>
</dbReference>
<organism evidence="1 2">
    <name type="scientific">Aspergillus avenaceus</name>
    <dbReference type="NCBI Taxonomy" id="36643"/>
    <lineage>
        <taxon>Eukaryota</taxon>
        <taxon>Fungi</taxon>
        <taxon>Dikarya</taxon>
        <taxon>Ascomycota</taxon>
        <taxon>Pezizomycotina</taxon>
        <taxon>Eurotiomycetes</taxon>
        <taxon>Eurotiomycetidae</taxon>
        <taxon>Eurotiales</taxon>
        <taxon>Aspergillaceae</taxon>
        <taxon>Aspergillus</taxon>
        <taxon>Aspergillus subgen. Circumdati</taxon>
    </lineage>
</organism>
<keyword evidence="2" id="KW-1185">Reference proteome</keyword>
<dbReference type="Proteomes" id="UP000325780">
    <property type="component" value="Unassembled WGS sequence"/>
</dbReference>
<name>A0A5N6TDR2_ASPAV</name>